<protein>
    <submittedName>
        <fullName evidence="2">Uncharacterized protein</fullName>
    </submittedName>
</protein>
<evidence type="ECO:0000256" key="1">
    <source>
        <dbReference type="SAM" id="MobiDB-lite"/>
    </source>
</evidence>
<accession>A0A0E0AW16</accession>
<organism evidence="2">
    <name type="scientific">Oryza glumipatula</name>
    <dbReference type="NCBI Taxonomy" id="40148"/>
    <lineage>
        <taxon>Eukaryota</taxon>
        <taxon>Viridiplantae</taxon>
        <taxon>Streptophyta</taxon>
        <taxon>Embryophyta</taxon>
        <taxon>Tracheophyta</taxon>
        <taxon>Spermatophyta</taxon>
        <taxon>Magnoliopsida</taxon>
        <taxon>Liliopsida</taxon>
        <taxon>Poales</taxon>
        <taxon>Poaceae</taxon>
        <taxon>BOP clade</taxon>
        <taxon>Oryzoideae</taxon>
        <taxon>Oryzeae</taxon>
        <taxon>Oryzinae</taxon>
        <taxon>Oryza</taxon>
    </lineage>
</organism>
<dbReference type="HOGENOM" id="CLU_2593703_0_0_1"/>
<dbReference type="AlphaFoldDB" id="A0A0E0AW16"/>
<feature type="region of interest" description="Disordered" evidence="1">
    <location>
        <begin position="1"/>
        <end position="21"/>
    </location>
</feature>
<name>A0A0E0AW16_9ORYZ</name>
<sequence>MLFHLPPRSQEPLPSDFPPIETSVDRRGIPHYRWAIGNRRYSNILMRPRCLTPLTREEAHEIIREDAQPDSLNLPTFSNA</sequence>
<evidence type="ECO:0000313" key="3">
    <source>
        <dbReference type="Proteomes" id="UP000026961"/>
    </source>
</evidence>
<reference evidence="2" key="1">
    <citation type="submission" date="2015-04" db="UniProtKB">
        <authorList>
            <consortium name="EnsemblPlants"/>
        </authorList>
    </citation>
    <scope>IDENTIFICATION</scope>
</reference>
<dbReference type="EnsemblPlants" id="OGLUM08G17300.1">
    <property type="protein sequence ID" value="OGLUM08G17300.1"/>
    <property type="gene ID" value="OGLUM08G17300"/>
</dbReference>
<reference evidence="2" key="2">
    <citation type="submission" date="2018-05" db="EMBL/GenBank/DDBJ databases">
        <title>OgluRS3 (Oryza glumaepatula Reference Sequence Version 3).</title>
        <authorList>
            <person name="Zhang J."/>
            <person name="Kudrna D."/>
            <person name="Lee S."/>
            <person name="Talag J."/>
            <person name="Welchert J."/>
            <person name="Wing R.A."/>
        </authorList>
    </citation>
    <scope>NUCLEOTIDE SEQUENCE [LARGE SCALE GENOMIC DNA]</scope>
</reference>
<proteinExistence type="predicted"/>
<dbReference type="Proteomes" id="UP000026961">
    <property type="component" value="Chromosome 8"/>
</dbReference>
<evidence type="ECO:0000313" key="2">
    <source>
        <dbReference type="EnsemblPlants" id="OGLUM08G17300.1"/>
    </source>
</evidence>
<keyword evidence="3" id="KW-1185">Reference proteome</keyword>
<dbReference type="STRING" id="40148.A0A0E0AW16"/>
<dbReference type="Gramene" id="OGLUM08G17300.1">
    <property type="protein sequence ID" value="OGLUM08G17300.1"/>
    <property type="gene ID" value="OGLUM08G17300"/>
</dbReference>